<comment type="caution">
    <text evidence="1">The sequence shown here is derived from an EMBL/GenBank/DDBJ whole genome shotgun (WGS) entry which is preliminary data.</text>
</comment>
<reference evidence="1 2" key="1">
    <citation type="submission" date="2015-02" db="EMBL/GenBank/DDBJ databases">
        <title>Whole genome shotgun sequencing of cultured foodborne pathogen.</title>
        <authorList>
            <person name="Timme R."/>
            <person name="Allard M.W."/>
            <person name="Strain E."/>
            <person name="Evans P.S."/>
            <person name="Brown E."/>
        </authorList>
    </citation>
    <scope>NUCLEOTIDE SEQUENCE [LARGE SCALE GENOMIC DNA]</scope>
    <source>
        <strain evidence="1 2">GCSL-TSO-24</strain>
    </source>
</reference>
<evidence type="ECO:0000313" key="1">
    <source>
        <dbReference type="EMBL" id="KJF77376.1"/>
    </source>
</evidence>
<evidence type="ECO:0000313" key="2">
    <source>
        <dbReference type="Proteomes" id="UP000032582"/>
    </source>
</evidence>
<protein>
    <submittedName>
        <fullName evidence="1">Uncharacterized protein</fullName>
    </submittedName>
</protein>
<organism evidence="1 2">
    <name type="scientific">Morganella morganii</name>
    <name type="common">Proteus morganii</name>
    <dbReference type="NCBI Taxonomy" id="582"/>
    <lineage>
        <taxon>Bacteria</taxon>
        <taxon>Pseudomonadati</taxon>
        <taxon>Pseudomonadota</taxon>
        <taxon>Gammaproteobacteria</taxon>
        <taxon>Enterobacterales</taxon>
        <taxon>Morganellaceae</taxon>
        <taxon>Morganella</taxon>
    </lineage>
</organism>
<proteinExistence type="predicted"/>
<gene>
    <name evidence="1" type="ORF">UA45_13075</name>
</gene>
<dbReference type="Proteomes" id="UP000032582">
    <property type="component" value="Unassembled WGS sequence"/>
</dbReference>
<name>A0A0D8L8C2_MORMO</name>
<dbReference type="EMBL" id="JZSH01000153">
    <property type="protein sequence ID" value="KJF77376.1"/>
    <property type="molecule type" value="Genomic_DNA"/>
</dbReference>
<dbReference type="PATRIC" id="fig|582.24.peg.4125"/>
<dbReference type="AlphaFoldDB" id="A0A0D8L8C2"/>
<accession>A0A0D8L8C2</accession>
<sequence>MSVNLGTAPKFTPVFLSIMDRVAERKAAAQEAGDIETAERLAAMYDGTKPEDYLVEPIREINGKKIVAYINRARNVFESDFELGDKVYDRHTIIDLMGFRIKRLRMKKHGKRISIMTSTRLRGNPVSICILIMVWKFTH</sequence>